<dbReference type="Pfam" id="PF01522">
    <property type="entry name" value="Polysacc_deac_1"/>
    <property type="match status" value="1"/>
</dbReference>
<dbReference type="CDD" id="cd12148">
    <property type="entry name" value="fungal_TF_MHR"/>
    <property type="match status" value="1"/>
</dbReference>
<dbReference type="GO" id="GO:0016810">
    <property type="term" value="F:hydrolase activity, acting on carbon-nitrogen (but not peptide) bonds"/>
    <property type="evidence" value="ECO:0007669"/>
    <property type="project" value="InterPro"/>
</dbReference>
<dbReference type="GO" id="GO:0043565">
    <property type="term" value="F:sequence-specific DNA binding"/>
    <property type="evidence" value="ECO:0007669"/>
    <property type="project" value="TreeGrafter"/>
</dbReference>
<keyword evidence="4" id="KW-0805">Transcription regulation</keyword>
<dbReference type="AlphaFoldDB" id="A0A9Q8T6J9"/>
<gene>
    <name evidence="11" type="ORF">CLUP02_15682</name>
</gene>
<dbReference type="InterPro" id="IPR036864">
    <property type="entry name" value="Zn2-C6_fun-type_DNA-bd_sf"/>
</dbReference>
<evidence type="ECO:0000256" key="7">
    <source>
        <dbReference type="ARBA" id="ARBA00023242"/>
    </source>
</evidence>
<dbReference type="SMART" id="SM00066">
    <property type="entry name" value="GAL4"/>
    <property type="match status" value="1"/>
</dbReference>
<feature type="compositionally biased region" description="Low complexity" evidence="8">
    <location>
        <begin position="460"/>
        <end position="471"/>
    </location>
</feature>
<dbReference type="SMART" id="SM00906">
    <property type="entry name" value="Fungal_trans"/>
    <property type="match status" value="1"/>
</dbReference>
<evidence type="ECO:0000256" key="2">
    <source>
        <dbReference type="ARBA" id="ARBA00022723"/>
    </source>
</evidence>
<dbReference type="InterPro" id="IPR007219">
    <property type="entry name" value="XnlR_reg_dom"/>
</dbReference>
<dbReference type="GO" id="GO:0008270">
    <property type="term" value="F:zinc ion binding"/>
    <property type="evidence" value="ECO:0007669"/>
    <property type="project" value="InterPro"/>
</dbReference>
<feature type="region of interest" description="Disordered" evidence="8">
    <location>
        <begin position="964"/>
        <end position="987"/>
    </location>
</feature>
<keyword evidence="7" id="KW-0539">Nucleus</keyword>
<dbReference type="PANTHER" id="PTHR47782">
    <property type="entry name" value="ZN(II)2CYS6 TRANSCRIPTION FACTOR (EUROFUNG)-RELATED"/>
    <property type="match status" value="1"/>
</dbReference>
<evidence type="ECO:0000313" key="11">
    <source>
        <dbReference type="EMBL" id="UQC90151.1"/>
    </source>
</evidence>
<dbReference type="KEGG" id="clup:CLUP02_15682"/>
<dbReference type="Pfam" id="PF04082">
    <property type="entry name" value="Fungal_trans"/>
    <property type="match status" value="1"/>
</dbReference>
<feature type="domain" description="Xylanolytic transcriptional activator regulatory" evidence="10">
    <location>
        <begin position="677"/>
        <end position="750"/>
    </location>
</feature>
<sequence>MVHVEESLQIPRDFEGFGEEGFDPKWPDGARIAVSFVLNYEEGGERSTLDGDPFSEPYLWEKGASGGYKEGARYLNAEQDFEYGSRSASWRLIRLFKEFGWSFTTYAVAHALKRNPTFAKALVRDGHEIACHGLRWLDIWNYSLEEDKEYIKQNILMLKEVSGEMPVGAYFGRGTPNTPSLFPEVWKSLGGEFLWSSECYNDDVPYWLDLPWEKELPEEKREGMLLIPYNYDCNDGKFHMSPGFGSSVAETYEQYLKNTFDCLYREGGKLMNIPLHTRIIGKPGRSEALRKFMKYIAEKEGEVDEGQMNHMYVVNIKLFDRDSQISARKHPVETVECRKRPVDTNMVGTSDRRRHRQILGGSDKTGMTSETQNSVSPPLATPGAVAVNPRKRGRTACTRCKSRKQKVQCDDQYPICSNCRKSGAQCDKTDVSDDASSIAYTRALEERVAFLENKLAQVPTPEATTTPRETASNYSVPSGRDKNALSDVVAHVSLGNFEAPAYVGPSSGLSLALNLGEMVQATVWNKMLPDIQDSTTGNQANCINPSPRCITVEDLLAHSVKEPPSDEQGSQMLKAYTSQLHSKYPFLEPEELWKLHSERMTLAAKPTQTLTRIERFGIFKLYLVYAMGATLVQLTQRGPVLSPEHISAARESRTVQNIEAMTLLVMFHLRSTSSHGLWYMIGLAMRTSIDLGLHHAAHEQNLDGPIVQRRRRLFWSVYSLERTIAVSLGRPLSIADNQIDVELPNTIINGSPSASVLVGNDITLALVLFKLRRIESKIHHSVYRTDKTLDALRPKLDRLHQQLKFWRDSLRDWIPAGHPDLNYALLLYNRALRLLIQPFLPILPATDPFYGLCMRAAGDICQAHKRLHQTLDYGHSFIAVQTVFVAGVTLVYGIWTQGNALWSVAVSNDIRACSLVLFVMSERAPWVRKYRDAFEVLVNAAMEKLQDNEAGLAEMASAQMRAGKAPGAADSRGVQNPDLSGNETTTRPIDSTYNQFLMSEDGGIALGEFEGAWPMVAELANWIDQDTEGASPVWMPNFELLQSLSGTWNE</sequence>
<evidence type="ECO:0000256" key="4">
    <source>
        <dbReference type="ARBA" id="ARBA00023015"/>
    </source>
</evidence>
<accession>A0A9Q8T6J9</accession>
<dbReference type="SUPFAM" id="SSF88713">
    <property type="entry name" value="Glycoside hydrolase/deacetylase"/>
    <property type="match status" value="1"/>
</dbReference>
<proteinExistence type="predicted"/>
<feature type="compositionally biased region" description="Polar residues" evidence="8">
    <location>
        <begin position="973"/>
        <end position="987"/>
    </location>
</feature>
<feature type="compositionally biased region" description="Polar residues" evidence="8">
    <location>
        <begin position="365"/>
        <end position="376"/>
    </location>
</feature>
<dbReference type="RefSeq" id="XP_049151752.1">
    <property type="nucleotide sequence ID" value="XM_049294606.1"/>
</dbReference>
<dbReference type="InterPro" id="IPR052202">
    <property type="entry name" value="Yeast_MetPath_Reg"/>
</dbReference>
<evidence type="ECO:0000256" key="6">
    <source>
        <dbReference type="ARBA" id="ARBA00023163"/>
    </source>
</evidence>
<dbReference type="CDD" id="cd00067">
    <property type="entry name" value="GAL4"/>
    <property type="match status" value="1"/>
</dbReference>
<feature type="domain" description="Zn(2)-C6 fungal-type" evidence="9">
    <location>
        <begin position="391"/>
        <end position="437"/>
    </location>
</feature>
<dbReference type="InterPro" id="IPR001138">
    <property type="entry name" value="Zn2Cys6_DnaBD"/>
</dbReference>
<organism evidence="11 12">
    <name type="scientific">Colletotrichum lupini</name>
    <dbReference type="NCBI Taxonomy" id="145971"/>
    <lineage>
        <taxon>Eukaryota</taxon>
        <taxon>Fungi</taxon>
        <taxon>Dikarya</taxon>
        <taxon>Ascomycota</taxon>
        <taxon>Pezizomycotina</taxon>
        <taxon>Sordariomycetes</taxon>
        <taxon>Hypocreomycetidae</taxon>
        <taxon>Glomerellales</taxon>
        <taxon>Glomerellaceae</taxon>
        <taxon>Colletotrichum</taxon>
        <taxon>Colletotrichum acutatum species complex</taxon>
    </lineage>
</organism>
<dbReference type="Gene3D" id="3.20.20.370">
    <property type="entry name" value="Glycoside hydrolase/deacetylase"/>
    <property type="match status" value="1"/>
</dbReference>
<evidence type="ECO:0000259" key="9">
    <source>
        <dbReference type="SMART" id="SM00066"/>
    </source>
</evidence>
<evidence type="ECO:0000256" key="5">
    <source>
        <dbReference type="ARBA" id="ARBA00023125"/>
    </source>
</evidence>
<dbReference type="GO" id="GO:0000981">
    <property type="term" value="F:DNA-binding transcription factor activity, RNA polymerase II-specific"/>
    <property type="evidence" value="ECO:0007669"/>
    <property type="project" value="InterPro"/>
</dbReference>
<dbReference type="PANTHER" id="PTHR47782:SF12">
    <property type="entry name" value="ZN(II)2CYS6 TRANSCRIPTION FACTOR (EUROFUNG)"/>
    <property type="match status" value="1"/>
</dbReference>
<evidence type="ECO:0000259" key="10">
    <source>
        <dbReference type="SMART" id="SM00906"/>
    </source>
</evidence>
<keyword evidence="5" id="KW-0238">DNA-binding</keyword>
<reference evidence="11" key="1">
    <citation type="journal article" date="2021" name="Mol. Plant Microbe Interact.">
        <title>Complete Genome Sequence of the Plant-Pathogenic Fungus Colletotrichum lupini.</title>
        <authorList>
            <person name="Baroncelli R."/>
            <person name="Pensec F."/>
            <person name="Da Lio D."/>
            <person name="Boufleur T."/>
            <person name="Vicente I."/>
            <person name="Sarrocco S."/>
            <person name="Picot A."/>
            <person name="Baraldi E."/>
            <person name="Sukno S."/>
            <person name="Thon M."/>
            <person name="Le Floch G."/>
        </authorList>
    </citation>
    <scope>NUCLEOTIDE SEQUENCE</scope>
    <source>
        <strain evidence="11">IMI 504893</strain>
    </source>
</reference>
<dbReference type="InterPro" id="IPR002509">
    <property type="entry name" value="NODB_dom"/>
</dbReference>
<evidence type="ECO:0000256" key="1">
    <source>
        <dbReference type="ARBA" id="ARBA00004123"/>
    </source>
</evidence>
<evidence type="ECO:0000313" key="12">
    <source>
        <dbReference type="Proteomes" id="UP000830671"/>
    </source>
</evidence>
<evidence type="ECO:0000256" key="3">
    <source>
        <dbReference type="ARBA" id="ARBA00022833"/>
    </source>
</evidence>
<dbReference type="Proteomes" id="UP000830671">
    <property type="component" value="Chromosome 8"/>
</dbReference>
<protein>
    <submittedName>
        <fullName evidence="11">Chitin deacetylase 1</fullName>
    </submittedName>
</protein>
<feature type="region of interest" description="Disordered" evidence="8">
    <location>
        <begin position="460"/>
        <end position="480"/>
    </location>
</feature>
<dbReference type="Gene3D" id="4.10.240.10">
    <property type="entry name" value="Zn(2)-C6 fungal-type DNA-binding domain"/>
    <property type="match status" value="1"/>
</dbReference>
<dbReference type="GO" id="GO:0005634">
    <property type="term" value="C:nucleus"/>
    <property type="evidence" value="ECO:0007669"/>
    <property type="project" value="UniProtKB-SubCell"/>
</dbReference>
<dbReference type="GO" id="GO:0006351">
    <property type="term" value="P:DNA-templated transcription"/>
    <property type="evidence" value="ECO:0007669"/>
    <property type="project" value="InterPro"/>
</dbReference>
<dbReference type="GO" id="GO:0005975">
    <property type="term" value="P:carbohydrate metabolic process"/>
    <property type="evidence" value="ECO:0007669"/>
    <property type="project" value="InterPro"/>
</dbReference>
<keyword evidence="12" id="KW-1185">Reference proteome</keyword>
<name>A0A9Q8T6J9_9PEZI</name>
<keyword evidence="6" id="KW-0804">Transcription</keyword>
<dbReference type="InterPro" id="IPR011330">
    <property type="entry name" value="Glyco_hydro/deAcase_b/a-brl"/>
</dbReference>
<keyword evidence="2" id="KW-0479">Metal-binding</keyword>
<keyword evidence="3" id="KW-0862">Zinc</keyword>
<dbReference type="Pfam" id="PF00172">
    <property type="entry name" value="Zn_clus"/>
    <property type="match status" value="1"/>
</dbReference>
<dbReference type="EMBL" id="CP019480">
    <property type="protein sequence ID" value="UQC90151.1"/>
    <property type="molecule type" value="Genomic_DNA"/>
</dbReference>
<feature type="region of interest" description="Disordered" evidence="8">
    <location>
        <begin position="360"/>
        <end position="395"/>
    </location>
</feature>
<evidence type="ECO:0000256" key="8">
    <source>
        <dbReference type="SAM" id="MobiDB-lite"/>
    </source>
</evidence>
<dbReference type="GO" id="GO:0045944">
    <property type="term" value="P:positive regulation of transcription by RNA polymerase II"/>
    <property type="evidence" value="ECO:0007669"/>
    <property type="project" value="TreeGrafter"/>
</dbReference>
<dbReference type="SUPFAM" id="SSF57701">
    <property type="entry name" value="Zn2/Cys6 DNA-binding domain"/>
    <property type="match status" value="1"/>
</dbReference>
<comment type="subcellular location">
    <subcellularLocation>
        <location evidence="1">Nucleus</location>
    </subcellularLocation>
</comment>
<dbReference type="GeneID" id="73349616"/>